<dbReference type="InterPro" id="IPR000601">
    <property type="entry name" value="PKD_dom"/>
</dbReference>
<dbReference type="InterPro" id="IPR035986">
    <property type="entry name" value="PKD_dom_sf"/>
</dbReference>
<accession>A0A1H8Z500</accession>
<feature type="domain" description="PKD" evidence="1">
    <location>
        <begin position="212"/>
        <end position="263"/>
    </location>
</feature>
<dbReference type="PANTHER" id="PTHR24273">
    <property type="entry name" value="FI04643P-RELATED"/>
    <property type="match status" value="1"/>
</dbReference>
<dbReference type="SUPFAM" id="SSF49299">
    <property type="entry name" value="PKD domain"/>
    <property type="match status" value="1"/>
</dbReference>
<dbReference type="Proteomes" id="UP000198648">
    <property type="component" value="Unassembled WGS sequence"/>
</dbReference>
<dbReference type="Gene3D" id="2.60.40.740">
    <property type="match status" value="1"/>
</dbReference>
<dbReference type="SMART" id="SM00089">
    <property type="entry name" value="PKD"/>
    <property type="match status" value="5"/>
</dbReference>
<dbReference type="InterPro" id="IPR013783">
    <property type="entry name" value="Ig-like_fold"/>
</dbReference>
<dbReference type="InterPro" id="IPR022409">
    <property type="entry name" value="PKD/Chitinase_dom"/>
</dbReference>
<organism evidence="2 3">
    <name type="scientific">Flavobacterium urocaniciphilum</name>
    <dbReference type="NCBI Taxonomy" id="1299341"/>
    <lineage>
        <taxon>Bacteria</taxon>
        <taxon>Pseudomonadati</taxon>
        <taxon>Bacteroidota</taxon>
        <taxon>Flavobacteriia</taxon>
        <taxon>Flavobacteriales</taxon>
        <taxon>Flavobacteriaceae</taxon>
        <taxon>Flavobacterium</taxon>
    </lineage>
</organism>
<dbReference type="Pfam" id="PF18911">
    <property type="entry name" value="PKD_4"/>
    <property type="match status" value="1"/>
</dbReference>
<protein>
    <submittedName>
        <fullName evidence="2">Gliding motility-associated C-terminal domain-containing protein</fullName>
    </submittedName>
</protein>
<sequence>MKIKSTILILFICLWVNQFYGQFTPQKPDLRDCGSAPNYYLDFFNCTSNNYTLDDVFLSISNSSGVPITTPCTPPNIQNVFLWLNYTSNSNSPINQVRIFADILVKDSNGNLMQTLQINSYLGYVTPGSGQNLLNIPGYPSGFPWVCGYQLELSKLLVVWKTNGNINDPEFSSYDCGTYSKSQCELPTSLIVSAPMAVQFDYTQCTTGNSTTVNFDDDTNGGNAPYTYLWNFGDSTTSTLQNPTHTYPYPSGPYTVTLQVTDSGTPPQVSTSTQIVNLIAPINITGSVTSSPCSSGSVGAIDISVAGGTPGYTYLWSNGATSQDVTGLANGTYTVTFTDSVGCTAQKTFVISGGDVIPPIVTAPANLTIEGCNTSILGLNGYFPYSSTISIITQAQFVLAGGTINDASAISSVTYVDTVSGTCPKVVSRLFTITDACNNSTQVTQTITIQDTTPPSITLQADSQTVECNGSGNAVALAAWIASNGGATASDTCSGVTWSNNYSGSLSDLCGATGSATVTFTATDACGNPSSTTATFTIQDTTPPSITLQAASQTVECDGSGNAAALAAWIASNGGATASDTCSGVTWSNNYSGSLSDLCGATGSATVTFTATDACGNPSSTTATFTIQDTTPPSITLQAASQTVECDGSGNAAALAAWIASNGGATGSATVTFTATDACGNPSSTTATFTIQDTTPPSITLQAASQTVECDGSGNAAALAAWIASNGGATASDTCSGVTWSNNYSGSLSDLCGATGSATVTFTATDACGNPSSTTATFTIQDTTPPSITLQAASQTVECDGSGNAAALAAWIASNGGATASDTCSGVTWSNNYSGSLSDLCGATGSATVTFTATDACGNPSSTTATFTIQDTTPPSITLQAASQTVECNGSGNAAELAAWIASNGGATASDTCSGVTWSNNYSGSLSDLCGATGSATVTFTATDACGNPSSTTATFTIQDTTPPSITLQAASQTVECDGSGNAAALAAWIASNGGATASDTCSGVTWSNNYSGSLSDLCGATGSATVTFTATDACGNPTSTTATFTIHDTTDPVIDIQASNLTVECDGQGNTQQLAAWLASNGGASASDNCSVVTWSNNFNQNLSDDCGLTGSVTVTFTAIDACGNDSITSGTFIIQDITDPVIDIQASNLTVECDGQGNTQQLNAWLASNGGASASDTCSGVTWSNNFDNNLSDNCGLTGSVTVIFTATDACGNDSTSSATFTIQDTTDPVIDIQASNLTVECDGQGNTQQLAAWLASNGGASASDTCSGVTWSNNFNQNLSDDCGLTGSVTVTFTATDACGNDSTSSATFTIQDTTDPIIDIQASNLTVECDGQGNTQQLAAWLASNGGASASDTCSGVTWSNNFDQNLSDDCGLTGSVTVTFTATDACGNDSTSSATFTIQDTTDPIIDIQASNLTVECDGQGNTQQLAAWLASNGGASASDTCSGVTWSNNFDQNLSDDCGLTGSVTVTFTATDACGNDSTSSATFTIQDTTDPVIDIQASNLTVECDGQGNTQQLAAWLASNGGASASDTCSGVTWSNNFDQNLSDDCGLTGSVTVIFTATDACGNDSTSSATFTIQDTTDPVIDIQASNLTVECDGQGNTQQLNAWLASNGGASASDTCSGVTWSNNYGHNMSDDCGTTGSVSVTFTATDACGNSSTTSGSFVIQDTTDPVFTSELPQNISVSCDAIPQPQTLTGSDNCSSEITIVSNDEILVDEDGCAGQYTLLRTWTITDSCGNDQSYTQTISVYDNTAPTLVTELITNQNVLCSEIPAVPQLEFIDNCSGVNPNIIYNETSTTISIYQYVIVREWTVSDNCGNEATFTQTLNVSVEDPFDAIPYTICNTETVDLFTIPGLPQNLAQLNGTWVEVNSTGALTGSIFNPANLILGNYYTIRYIVDLEDNDCPLIYEVYIHVDCEVLAACDIVVYNAMSPNGDGLNEIFMIDGITCYPNNNVQIYNRWGVKIYDENGYNNGSVSFKGDSENKLTLGSDKSPGDTYFYVLKYKDSENNSHEKTGYLYIKY</sequence>
<evidence type="ECO:0000313" key="2">
    <source>
        <dbReference type="EMBL" id="SEP59442.1"/>
    </source>
</evidence>
<dbReference type="STRING" id="1299341.SAMN05444005_101491"/>
<evidence type="ECO:0000259" key="1">
    <source>
        <dbReference type="PROSITE" id="PS50093"/>
    </source>
</evidence>
<dbReference type="Gene3D" id="2.60.40.10">
    <property type="entry name" value="Immunoglobulins"/>
    <property type="match status" value="7"/>
</dbReference>
<dbReference type="InterPro" id="IPR057078">
    <property type="entry name" value="HYR-4C"/>
</dbReference>
<dbReference type="CDD" id="cd00146">
    <property type="entry name" value="PKD"/>
    <property type="match status" value="1"/>
</dbReference>
<evidence type="ECO:0000313" key="3">
    <source>
        <dbReference type="Proteomes" id="UP000198648"/>
    </source>
</evidence>
<dbReference type="Pfam" id="PF13585">
    <property type="entry name" value="CHU_C"/>
    <property type="match status" value="1"/>
</dbReference>
<dbReference type="RefSeq" id="WP_091464673.1">
    <property type="nucleotide sequence ID" value="NZ_FOEI01000001.1"/>
</dbReference>
<dbReference type="EMBL" id="FOEI01000001">
    <property type="protein sequence ID" value="SEP59442.1"/>
    <property type="molecule type" value="Genomic_DNA"/>
</dbReference>
<name>A0A1H8Z500_9FLAO</name>
<reference evidence="2 3" key="1">
    <citation type="submission" date="2016-10" db="EMBL/GenBank/DDBJ databases">
        <authorList>
            <person name="de Groot N.N."/>
        </authorList>
    </citation>
    <scope>NUCLEOTIDE SEQUENCE [LARGE SCALE GENOMIC DNA]</scope>
    <source>
        <strain evidence="2 3">DSM 27078</strain>
    </source>
</reference>
<keyword evidence="3" id="KW-1185">Reference proteome</keyword>
<gene>
    <name evidence="2" type="ORF">SAMN05444005_101491</name>
</gene>
<dbReference type="PANTHER" id="PTHR24273:SF32">
    <property type="entry name" value="HYALIN"/>
    <property type="match status" value="1"/>
</dbReference>
<dbReference type="Pfam" id="PF23237">
    <property type="entry name" value="HYR_4C"/>
    <property type="match status" value="1"/>
</dbReference>
<dbReference type="OrthoDB" id="599464at2"/>
<dbReference type="PROSITE" id="PS50093">
    <property type="entry name" value="PKD"/>
    <property type="match status" value="1"/>
</dbReference>
<proteinExistence type="predicted"/>